<evidence type="ECO:0000313" key="3">
    <source>
        <dbReference type="Proteomes" id="UP001497382"/>
    </source>
</evidence>
<dbReference type="GO" id="GO:0005518">
    <property type="term" value="F:collagen binding"/>
    <property type="evidence" value="ECO:0007669"/>
    <property type="project" value="TreeGrafter"/>
</dbReference>
<dbReference type="GO" id="GO:0038062">
    <property type="term" value="F:protein tyrosine kinase collagen receptor activity"/>
    <property type="evidence" value="ECO:0007669"/>
    <property type="project" value="TreeGrafter"/>
</dbReference>
<sequence>MTYLANHNILHRDLATRNCLVGIHHTIKIADFGMAQKLDYKDYYEVCIYLFCITRFCVYNYS</sequence>
<dbReference type="GO" id="GO:0005886">
    <property type="term" value="C:plasma membrane"/>
    <property type="evidence" value="ECO:0007669"/>
    <property type="project" value="TreeGrafter"/>
</dbReference>
<protein>
    <recommendedName>
        <fullName evidence="1">Protein kinase domain-containing protein</fullName>
    </recommendedName>
</protein>
<dbReference type="InterPro" id="IPR008266">
    <property type="entry name" value="Tyr_kinase_AS"/>
</dbReference>
<comment type="caution">
    <text evidence="2">The sequence shown here is derived from an EMBL/GenBank/DDBJ whole genome shotgun (WGS) entry which is preliminary data.</text>
</comment>
<dbReference type="InterPro" id="IPR050122">
    <property type="entry name" value="RTK"/>
</dbReference>
<dbReference type="GO" id="GO:0005524">
    <property type="term" value="F:ATP binding"/>
    <property type="evidence" value="ECO:0007669"/>
    <property type="project" value="InterPro"/>
</dbReference>
<dbReference type="SUPFAM" id="SSF56112">
    <property type="entry name" value="Protein kinase-like (PK-like)"/>
    <property type="match status" value="1"/>
</dbReference>
<dbReference type="InterPro" id="IPR000719">
    <property type="entry name" value="Prot_kinase_dom"/>
</dbReference>
<reference evidence="2 3" key="1">
    <citation type="submission" date="2024-04" db="EMBL/GenBank/DDBJ databases">
        <authorList>
            <person name="Rising A."/>
            <person name="Reimegard J."/>
            <person name="Sonavane S."/>
            <person name="Akerstrom W."/>
            <person name="Nylinder S."/>
            <person name="Hedman E."/>
            <person name="Kallberg Y."/>
        </authorList>
    </citation>
    <scope>NUCLEOTIDE SEQUENCE [LARGE SCALE GENOMIC DNA]</scope>
</reference>
<dbReference type="PANTHER" id="PTHR24416">
    <property type="entry name" value="TYROSINE-PROTEIN KINASE RECEPTOR"/>
    <property type="match status" value="1"/>
</dbReference>
<dbReference type="PROSITE" id="PS50011">
    <property type="entry name" value="PROTEIN_KINASE_DOM"/>
    <property type="match status" value="1"/>
</dbReference>
<dbReference type="EMBL" id="CAXIEN010000172">
    <property type="protein sequence ID" value="CAL1283860.1"/>
    <property type="molecule type" value="Genomic_DNA"/>
</dbReference>
<accession>A0AAV2AKQ2</accession>
<keyword evidence="3" id="KW-1185">Reference proteome</keyword>
<dbReference type="Proteomes" id="UP001497382">
    <property type="component" value="Unassembled WGS sequence"/>
</dbReference>
<dbReference type="GO" id="GO:0051897">
    <property type="term" value="P:positive regulation of phosphatidylinositol 3-kinase/protein kinase B signal transduction"/>
    <property type="evidence" value="ECO:0007669"/>
    <property type="project" value="TreeGrafter"/>
</dbReference>
<dbReference type="PANTHER" id="PTHR24416:SF634">
    <property type="entry name" value="DISCOIDIN DOMAIN-CONTAINING RECEPTOR TYROSINE KINASE B"/>
    <property type="match status" value="1"/>
</dbReference>
<proteinExistence type="predicted"/>
<organism evidence="2 3">
    <name type="scientific">Larinioides sclopetarius</name>
    <dbReference type="NCBI Taxonomy" id="280406"/>
    <lineage>
        <taxon>Eukaryota</taxon>
        <taxon>Metazoa</taxon>
        <taxon>Ecdysozoa</taxon>
        <taxon>Arthropoda</taxon>
        <taxon>Chelicerata</taxon>
        <taxon>Arachnida</taxon>
        <taxon>Araneae</taxon>
        <taxon>Araneomorphae</taxon>
        <taxon>Entelegynae</taxon>
        <taxon>Araneoidea</taxon>
        <taxon>Araneidae</taxon>
        <taxon>Larinioides</taxon>
    </lineage>
</organism>
<dbReference type="Gene3D" id="1.10.510.10">
    <property type="entry name" value="Transferase(Phosphotransferase) domain 1"/>
    <property type="match status" value="1"/>
</dbReference>
<evidence type="ECO:0000313" key="2">
    <source>
        <dbReference type="EMBL" id="CAL1283860.1"/>
    </source>
</evidence>
<dbReference type="GO" id="GO:0043235">
    <property type="term" value="C:receptor complex"/>
    <property type="evidence" value="ECO:0007669"/>
    <property type="project" value="TreeGrafter"/>
</dbReference>
<name>A0AAV2AKQ2_9ARAC</name>
<feature type="domain" description="Protein kinase" evidence="1">
    <location>
        <begin position="1"/>
        <end position="62"/>
    </location>
</feature>
<dbReference type="AlphaFoldDB" id="A0AAV2AKQ2"/>
<evidence type="ECO:0000259" key="1">
    <source>
        <dbReference type="PROSITE" id="PS50011"/>
    </source>
</evidence>
<dbReference type="Pfam" id="PF07714">
    <property type="entry name" value="PK_Tyr_Ser-Thr"/>
    <property type="match status" value="1"/>
</dbReference>
<dbReference type="PROSITE" id="PS00109">
    <property type="entry name" value="PROTEIN_KINASE_TYR"/>
    <property type="match status" value="1"/>
</dbReference>
<gene>
    <name evidence="2" type="ORF">LARSCL_LOCUS12847</name>
</gene>
<dbReference type="InterPro" id="IPR011009">
    <property type="entry name" value="Kinase-like_dom_sf"/>
</dbReference>
<dbReference type="InterPro" id="IPR001245">
    <property type="entry name" value="Ser-Thr/Tyr_kinase_cat_dom"/>
</dbReference>
<dbReference type="GO" id="GO:0010976">
    <property type="term" value="P:positive regulation of neuron projection development"/>
    <property type="evidence" value="ECO:0007669"/>
    <property type="project" value="TreeGrafter"/>
</dbReference>